<dbReference type="Proteomes" id="UP000008922">
    <property type="component" value="Chromosome"/>
</dbReference>
<dbReference type="RefSeq" id="WP_013559028.1">
    <property type="nucleotide sequence ID" value="NC_014960.1"/>
</dbReference>
<evidence type="ECO:0000313" key="9">
    <source>
        <dbReference type="Proteomes" id="UP000008922"/>
    </source>
</evidence>
<dbReference type="GO" id="GO:0008324">
    <property type="term" value="F:monoatomic cation transmembrane transporter activity"/>
    <property type="evidence" value="ECO:0007669"/>
    <property type="project" value="InterPro"/>
</dbReference>
<dbReference type="eggNOG" id="COG1863">
    <property type="taxonomic scope" value="Bacteria"/>
</dbReference>
<dbReference type="Pfam" id="PF01899">
    <property type="entry name" value="MNHE"/>
    <property type="match status" value="1"/>
</dbReference>
<evidence type="ECO:0000256" key="3">
    <source>
        <dbReference type="ARBA" id="ARBA00022475"/>
    </source>
</evidence>
<keyword evidence="6 7" id="KW-0472">Membrane</keyword>
<accession>E8N1M8</accession>
<comment type="subcellular location">
    <subcellularLocation>
        <location evidence="1">Cell membrane</location>
        <topology evidence="1">Multi-pass membrane protein</topology>
    </subcellularLocation>
</comment>
<dbReference type="PANTHER" id="PTHR34584:SF1">
    <property type="entry name" value="NA(+)_H(+) ANTIPORTER SUBUNIT E1"/>
    <property type="match status" value="1"/>
</dbReference>
<evidence type="ECO:0000313" key="8">
    <source>
        <dbReference type="EMBL" id="BAJ62633.1"/>
    </source>
</evidence>
<protein>
    <submittedName>
        <fullName evidence="8">Na(+)/H(+) antiporter subunit E</fullName>
    </submittedName>
</protein>
<proteinExistence type="inferred from homology"/>
<dbReference type="FunCoup" id="E8N1M8">
    <property type="interactions" value="10"/>
</dbReference>
<evidence type="ECO:0000256" key="2">
    <source>
        <dbReference type="ARBA" id="ARBA00006228"/>
    </source>
</evidence>
<feature type="transmembrane region" description="Helical" evidence="7">
    <location>
        <begin position="25"/>
        <end position="41"/>
    </location>
</feature>
<evidence type="ECO:0000256" key="4">
    <source>
        <dbReference type="ARBA" id="ARBA00022692"/>
    </source>
</evidence>
<evidence type="ECO:0000256" key="5">
    <source>
        <dbReference type="ARBA" id="ARBA00022989"/>
    </source>
</evidence>
<gene>
    <name evidence="8" type="primary">mrpE</name>
    <name evidence="8" type="ordered locus">ANT_05990</name>
</gene>
<dbReference type="GO" id="GO:0005886">
    <property type="term" value="C:plasma membrane"/>
    <property type="evidence" value="ECO:0007669"/>
    <property type="project" value="UniProtKB-SubCell"/>
</dbReference>
<evidence type="ECO:0000256" key="1">
    <source>
        <dbReference type="ARBA" id="ARBA00004651"/>
    </source>
</evidence>
<keyword evidence="3" id="KW-1003">Cell membrane</keyword>
<keyword evidence="4 7" id="KW-0812">Transmembrane</keyword>
<dbReference type="HOGENOM" id="CLU_086615_3_1_0"/>
<dbReference type="AlphaFoldDB" id="E8N1M8"/>
<dbReference type="OrthoDB" id="9800498at2"/>
<dbReference type="KEGG" id="atm:ANT_05990"/>
<comment type="similarity">
    <text evidence="2">Belongs to the CPA3 antiporters (TC 2.A.63) subunit E family.</text>
</comment>
<dbReference type="PANTHER" id="PTHR34584">
    <property type="entry name" value="NA(+)/H(+) ANTIPORTER SUBUNIT E1"/>
    <property type="match status" value="1"/>
</dbReference>
<sequence>MRLFLLNVLLAIAWGALTGNFEPENLIGGFALAYLILWLAFSRRPQTRYFRRFPRAVEFILFMAWEIFLANLRVAVTVLSPRPRLRPAVVGVPLSLKSPAEISLLMNLLTLTPGTLSLDVSSDRTLLFVHTLWLESPEEFIQKIKQDYERRIMELFE</sequence>
<reference evidence="8 9" key="1">
    <citation type="submission" date="2010-12" db="EMBL/GenBank/DDBJ databases">
        <title>Whole genome sequence of Anaerolinea thermophila UNI-1.</title>
        <authorList>
            <person name="Narita-Yamada S."/>
            <person name="Kishi E."/>
            <person name="Watanabe Y."/>
            <person name="Takasaki K."/>
            <person name="Ankai A."/>
            <person name="Oguchi A."/>
            <person name="Fukui S."/>
            <person name="Takahashi M."/>
            <person name="Yashiro I."/>
            <person name="Hosoyama A."/>
            <person name="Sekiguchi Y."/>
            <person name="Hanada S."/>
            <person name="Fujita N."/>
        </authorList>
    </citation>
    <scope>NUCLEOTIDE SEQUENCE [LARGE SCALE GENOMIC DNA]</scope>
    <source>
        <strain evidence="9">DSM 14523 / JCM 11388 / NBRC 100420 / UNI-1</strain>
    </source>
</reference>
<dbReference type="InterPro" id="IPR002758">
    <property type="entry name" value="Cation_antiport_E"/>
</dbReference>
<name>E8N1M8_ANATU</name>
<dbReference type="PIRSF" id="PIRSF019239">
    <property type="entry name" value="MrpE"/>
    <property type="match status" value="1"/>
</dbReference>
<organism evidence="8 9">
    <name type="scientific">Anaerolinea thermophila (strain DSM 14523 / JCM 11388 / NBRC 100420 / UNI-1)</name>
    <dbReference type="NCBI Taxonomy" id="926569"/>
    <lineage>
        <taxon>Bacteria</taxon>
        <taxon>Bacillati</taxon>
        <taxon>Chloroflexota</taxon>
        <taxon>Anaerolineae</taxon>
        <taxon>Anaerolineales</taxon>
        <taxon>Anaerolineaceae</taxon>
        <taxon>Anaerolinea</taxon>
    </lineage>
</organism>
<keyword evidence="9" id="KW-1185">Reference proteome</keyword>
<dbReference type="EMBL" id="AP012029">
    <property type="protein sequence ID" value="BAJ62633.1"/>
    <property type="molecule type" value="Genomic_DNA"/>
</dbReference>
<evidence type="ECO:0000256" key="6">
    <source>
        <dbReference type="ARBA" id="ARBA00023136"/>
    </source>
</evidence>
<keyword evidence="5 7" id="KW-1133">Transmembrane helix</keyword>
<dbReference type="STRING" id="926569.ANT_05990"/>
<feature type="transmembrane region" description="Helical" evidence="7">
    <location>
        <begin position="53"/>
        <end position="76"/>
    </location>
</feature>
<evidence type="ECO:0000256" key="7">
    <source>
        <dbReference type="SAM" id="Phobius"/>
    </source>
</evidence>
<dbReference type="InParanoid" id="E8N1M8"/>